<comment type="catalytic activity">
    <reaction evidence="1">
        <text>(6R)-NADHX = (6S)-NADHX</text>
        <dbReference type="Rhea" id="RHEA:32215"/>
        <dbReference type="ChEBI" id="CHEBI:64074"/>
        <dbReference type="ChEBI" id="CHEBI:64075"/>
        <dbReference type="EC" id="5.1.99.6"/>
    </reaction>
</comment>
<dbReference type="InterPro" id="IPR036652">
    <property type="entry name" value="YjeF_N_dom_sf"/>
</dbReference>
<gene>
    <name evidence="23" type="ORF">METZ01_LOCUS37022</name>
</gene>
<comment type="function">
    <text evidence="17">Bifunctional enzyme that catalyzes the epimerization of the S- and R-forms of NAD(P)HX and the dehydration of the S-form of NAD(P)HX at the expense of ADP, which is converted to AMP. This allows the repair of both epimers of NAD(P)HX, a damaged form of NAD(P)H that is a result of enzymatic or heat-dependent hydration.</text>
</comment>
<dbReference type="InterPro" id="IPR030677">
    <property type="entry name" value="Nnr"/>
</dbReference>
<dbReference type="GO" id="GO:0052856">
    <property type="term" value="F:NAD(P)HX epimerase activity"/>
    <property type="evidence" value="ECO:0007669"/>
    <property type="project" value="UniProtKB-EC"/>
</dbReference>
<evidence type="ECO:0000256" key="8">
    <source>
        <dbReference type="ARBA" id="ARBA00022723"/>
    </source>
</evidence>
<evidence type="ECO:0000256" key="5">
    <source>
        <dbReference type="ARBA" id="ARBA00009524"/>
    </source>
</evidence>
<keyword evidence="16" id="KW-0511">Multifunctional enzyme</keyword>
<evidence type="ECO:0000313" key="23">
    <source>
        <dbReference type="EMBL" id="SUZ84168.1"/>
    </source>
</evidence>
<comment type="similarity">
    <text evidence="4">In the N-terminal section; belongs to the NnrE/AIBP family.</text>
</comment>
<dbReference type="InterPro" id="IPR000631">
    <property type="entry name" value="CARKD"/>
</dbReference>
<accession>A0A381R026</accession>
<sequence length="450" mass="44463">MLPVATPEEMAAIDAASTESYDVLVGRAGAAVASAAIDMLGGADGRRVVVVAGAGSNGADGRVAGDRLQDLGVQVLVLDAEAATAELPAADLVVDAAYGTGLSRPYAAPATDSPVLAVDLPSGIDGLTGCELGSPVTAERTVTFAALKPGHLLGQGPEHCGEVSVVDIGLDVSMVGAALVEPSDVVALVPARPRDDHKWKSACWIVAGSPGMEGAAHLAARATQRSGAGYVRLSVPGGGSALAAPLEVVADPIPSDLTAPDDHGRFAALVLGPGLGPVAGDAVRSLLEAFTGPAVVDGDGLRALGLVDVPLRPAPTVLTPHDGEFERLTGSRPGPDRLSAARGLAMASGAVVLLKGPTTVVAAPDGRVRLAASGDQRLATAGTGDVLAGILGAFVARGADPFDAAAAAAVVHGLTVRDLPATGVVAGDLDQRLPELLSSLLAGGPAEEGS</sequence>
<keyword evidence="8" id="KW-0479">Metal-binding</keyword>
<reference evidence="23" key="1">
    <citation type="submission" date="2018-05" db="EMBL/GenBank/DDBJ databases">
        <authorList>
            <person name="Lanie J.A."/>
            <person name="Ng W.-L."/>
            <person name="Kazmierczak K.M."/>
            <person name="Andrzejewski T.M."/>
            <person name="Davidsen T.M."/>
            <person name="Wayne K.J."/>
            <person name="Tettelin H."/>
            <person name="Glass J.I."/>
            <person name="Rusch D."/>
            <person name="Podicherti R."/>
            <person name="Tsui H.-C.T."/>
            <person name="Winkler M.E."/>
        </authorList>
    </citation>
    <scope>NUCLEOTIDE SEQUENCE</scope>
</reference>
<evidence type="ECO:0000256" key="19">
    <source>
        <dbReference type="ARBA" id="ARBA00048238"/>
    </source>
</evidence>
<keyword evidence="14" id="KW-0413">Isomerase</keyword>
<dbReference type="SUPFAM" id="SSF64153">
    <property type="entry name" value="YjeF N-terminal domain-like"/>
    <property type="match status" value="1"/>
</dbReference>
<evidence type="ECO:0000256" key="3">
    <source>
        <dbReference type="ARBA" id="ARBA00001958"/>
    </source>
</evidence>
<comment type="catalytic activity">
    <reaction evidence="20">
        <text>(6S)-NADPHX + ADP = AMP + phosphate + NADPH + H(+)</text>
        <dbReference type="Rhea" id="RHEA:32235"/>
        <dbReference type="ChEBI" id="CHEBI:15378"/>
        <dbReference type="ChEBI" id="CHEBI:43474"/>
        <dbReference type="ChEBI" id="CHEBI:57783"/>
        <dbReference type="ChEBI" id="CHEBI:64076"/>
        <dbReference type="ChEBI" id="CHEBI:456215"/>
        <dbReference type="ChEBI" id="CHEBI:456216"/>
        <dbReference type="EC" id="4.2.1.136"/>
    </reaction>
</comment>
<evidence type="ECO:0000259" key="22">
    <source>
        <dbReference type="PROSITE" id="PS51385"/>
    </source>
</evidence>
<keyword evidence="12" id="KW-0630">Potassium</keyword>
<comment type="catalytic activity">
    <reaction evidence="19">
        <text>(6S)-NADHX + ADP = AMP + phosphate + NADH + H(+)</text>
        <dbReference type="Rhea" id="RHEA:32223"/>
        <dbReference type="ChEBI" id="CHEBI:15378"/>
        <dbReference type="ChEBI" id="CHEBI:43474"/>
        <dbReference type="ChEBI" id="CHEBI:57945"/>
        <dbReference type="ChEBI" id="CHEBI:64074"/>
        <dbReference type="ChEBI" id="CHEBI:456215"/>
        <dbReference type="ChEBI" id="CHEBI:456216"/>
        <dbReference type="EC" id="4.2.1.136"/>
    </reaction>
</comment>
<evidence type="ECO:0000256" key="2">
    <source>
        <dbReference type="ARBA" id="ARBA00000909"/>
    </source>
</evidence>
<evidence type="ECO:0000256" key="11">
    <source>
        <dbReference type="ARBA" id="ARBA00022857"/>
    </source>
</evidence>
<dbReference type="PIRSF" id="PIRSF017184">
    <property type="entry name" value="Nnr"/>
    <property type="match status" value="1"/>
</dbReference>
<proteinExistence type="inferred from homology"/>
<evidence type="ECO:0000256" key="10">
    <source>
        <dbReference type="ARBA" id="ARBA00022840"/>
    </source>
</evidence>
<evidence type="ECO:0000256" key="9">
    <source>
        <dbReference type="ARBA" id="ARBA00022741"/>
    </source>
</evidence>
<keyword evidence="9" id="KW-0547">Nucleotide-binding</keyword>
<dbReference type="HAMAP" id="MF_01965">
    <property type="entry name" value="NADHX_dehydratase"/>
    <property type="match status" value="1"/>
</dbReference>
<dbReference type="EC" id="4.2.1.136" evidence="7"/>
<evidence type="ECO:0000256" key="1">
    <source>
        <dbReference type="ARBA" id="ARBA00000013"/>
    </source>
</evidence>
<evidence type="ECO:0000256" key="4">
    <source>
        <dbReference type="ARBA" id="ARBA00006001"/>
    </source>
</evidence>
<evidence type="ECO:0000256" key="20">
    <source>
        <dbReference type="ARBA" id="ARBA00049209"/>
    </source>
</evidence>
<evidence type="ECO:0000256" key="7">
    <source>
        <dbReference type="ARBA" id="ARBA00013129"/>
    </source>
</evidence>
<dbReference type="CDD" id="cd01171">
    <property type="entry name" value="YXKO-related"/>
    <property type="match status" value="1"/>
</dbReference>
<dbReference type="Gene3D" id="3.40.1190.20">
    <property type="match status" value="1"/>
</dbReference>
<evidence type="ECO:0000256" key="13">
    <source>
        <dbReference type="ARBA" id="ARBA00023027"/>
    </source>
</evidence>
<dbReference type="PANTHER" id="PTHR12592:SF0">
    <property type="entry name" value="ATP-DEPENDENT (S)-NAD(P)H-HYDRATE DEHYDRATASE"/>
    <property type="match status" value="1"/>
</dbReference>
<evidence type="ECO:0000256" key="17">
    <source>
        <dbReference type="ARBA" id="ARBA00025153"/>
    </source>
</evidence>
<comment type="similarity">
    <text evidence="5">In the C-terminal section; belongs to the NnrD/CARKD family.</text>
</comment>
<dbReference type="InterPro" id="IPR004443">
    <property type="entry name" value="YjeF_N_dom"/>
</dbReference>
<dbReference type="PROSITE" id="PS51383">
    <property type="entry name" value="YJEF_C_3"/>
    <property type="match status" value="1"/>
</dbReference>
<dbReference type="SUPFAM" id="SSF53613">
    <property type="entry name" value="Ribokinase-like"/>
    <property type="match status" value="1"/>
</dbReference>
<dbReference type="EMBL" id="UINC01001583">
    <property type="protein sequence ID" value="SUZ84168.1"/>
    <property type="molecule type" value="Genomic_DNA"/>
</dbReference>
<dbReference type="GO" id="GO:0046872">
    <property type="term" value="F:metal ion binding"/>
    <property type="evidence" value="ECO:0007669"/>
    <property type="project" value="UniProtKB-KW"/>
</dbReference>
<evidence type="ECO:0000256" key="16">
    <source>
        <dbReference type="ARBA" id="ARBA00023268"/>
    </source>
</evidence>
<keyword evidence="13" id="KW-0520">NAD</keyword>
<dbReference type="Gene3D" id="3.40.50.10260">
    <property type="entry name" value="YjeF N-terminal domain"/>
    <property type="match status" value="2"/>
</dbReference>
<dbReference type="AlphaFoldDB" id="A0A381R026"/>
<dbReference type="NCBIfam" id="TIGR00196">
    <property type="entry name" value="yjeF_cterm"/>
    <property type="match status" value="1"/>
</dbReference>
<name>A0A381R026_9ZZZZ</name>
<organism evidence="23">
    <name type="scientific">marine metagenome</name>
    <dbReference type="NCBI Taxonomy" id="408172"/>
    <lineage>
        <taxon>unclassified sequences</taxon>
        <taxon>metagenomes</taxon>
        <taxon>ecological metagenomes</taxon>
    </lineage>
</organism>
<comment type="catalytic activity">
    <reaction evidence="2">
        <text>(6R)-NADPHX = (6S)-NADPHX</text>
        <dbReference type="Rhea" id="RHEA:32227"/>
        <dbReference type="ChEBI" id="CHEBI:64076"/>
        <dbReference type="ChEBI" id="CHEBI:64077"/>
        <dbReference type="EC" id="5.1.99.6"/>
    </reaction>
</comment>
<keyword evidence="10" id="KW-0067">ATP-binding</keyword>
<dbReference type="Pfam" id="PF01256">
    <property type="entry name" value="Carb_kinase"/>
    <property type="match status" value="1"/>
</dbReference>
<keyword evidence="11" id="KW-0521">NADP</keyword>
<keyword evidence="15" id="KW-0456">Lyase</keyword>
<dbReference type="Pfam" id="PF03853">
    <property type="entry name" value="YjeF_N"/>
    <property type="match status" value="2"/>
</dbReference>
<evidence type="ECO:0000256" key="14">
    <source>
        <dbReference type="ARBA" id="ARBA00023235"/>
    </source>
</evidence>
<dbReference type="PROSITE" id="PS01050">
    <property type="entry name" value="YJEF_C_2"/>
    <property type="match status" value="1"/>
</dbReference>
<evidence type="ECO:0000256" key="15">
    <source>
        <dbReference type="ARBA" id="ARBA00023239"/>
    </source>
</evidence>
<dbReference type="InterPro" id="IPR017953">
    <property type="entry name" value="Carbohydrate_kinase_pred_CS"/>
</dbReference>
<dbReference type="GO" id="GO:0005524">
    <property type="term" value="F:ATP binding"/>
    <property type="evidence" value="ECO:0007669"/>
    <property type="project" value="UniProtKB-KW"/>
</dbReference>
<dbReference type="GO" id="GO:0052855">
    <property type="term" value="F:ADP-dependent NAD(P)H-hydrate dehydratase activity"/>
    <property type="evidence" value="ECO:0007669"/>
    <property type="project" value="UniProtKB-EC"/>
</dbReference>
<dbReference type="EC" id="5.1.99.6" evidence="6"/>
<evidence type="ECO:0000256" key="6">
    <source>
        <dbReference type="ARBA" id="ARBA00012228"/>
    </source>
</evidence>
<evidence type="ECO:0000256" key="18">
    <source>
        <dbReference type="ARBA" id="ARBA00032624"/>
    </source>
</evidence>
<dbReference type="GO" id="GO:0110051">
    <property type="term" value="P:metabolite repair"/>
    <property type="evidence" value="ECO:0007669"/>
    <property type="project" value="TreeGrafter"/>
</dbReference>
<comment type="cofactor">
    <cofactor evidence="3">
        <name>K(+)</name>
        <dbReference type="ChEBI" id="CHEBI:29103"/>
    </cofactor>
</comment>
<dbReference type="PANTHER" id="PTHR12592">
    <property type="entry name" value="ATP-DEPENDENT (S)-NAD(P)H-HYDRATE DEHYDRATASE FAMILY MEMBER"/>
    <property type="match status" value="1"/>
</dbReference>
<protein>
    <recommendedName>
        <fullName evidence="18">Nicotinamide nucleotide repair protein</fullName>
        <ecNumber evidence="7">4.2.1.136</ecNumber>
        <ecNumber evidence="6">5.1.99.6</ecNumber>
    </recommendedName>
</protein>
<evidence type="ECO:0000259" key="21">
    <source>
        <dbReference type="PROSITE" id="PS51383"/>
    </source>
</evidence>
<feature type="domain" description="YjeF C-terminal" evidence="21">
    <location>
        <begin position="181"/>
        <end position="440"/>
    </location>
</feature>
<feature type="domain" description="YjeF N-terminal" evidence="22">
    <location>
        <begin position="5"/>
        <end position="176"/>
    </location>
</feature>
<evidence type="ECO:0000256" key="12">
    <source>
        <dbReference type="ARBA" id="ARBA00022958"/>
    </source>
</evidence>
<dbReference type="InterPro" id="IPR029056">
    <property type="entry name" value="Ribokinase-like"/>
</dbReference>
<dbReference type="PROSITE" id="PS51385">
    <property type="entry name" value="YJEF_N"/>
    <property type="match status" value="1"/>
</dbReference>